<dbReference type="EMBL" id="REGN01004072">
    <property type="protein sequence ID" value="RNA19317.1"/>
    <property type="molecule type" value="Genomic_DNA"/>
</dbReference>
<protein>
    <submittedName>
        <fullName evidence="2">Uncharacterized protein</fullName>
    </submittedName>
</protein>
<evidence type="ECO:0000256" key="1">
    <source>
        <dbReference type="SAM" id="Phobius"/>
    </source>
</evidence>
<name>A0A3M7R6W9_BRAPC</name>
<feature type="transmembrane region" description="Helical" evidence="1">
    <location>
        <begin position="85"/>
        <end position="108"/>
    </location>
</feature>
<keyword evidence="1" id="KW-0472">Membrane</keyword>
<proteinExistence type="predicted"/>
<comment type="caution">
    <text evidence="2">The sequence shown here is derived from an EMBL/GenBank/DDBJ whole genome shotgun (WGS) entry which is preliminary data.</text>
</comment>
<organism evidence="2 3">
    <name type="scientific">Brachionus plicatilis</name>
    <name type="common">Marine rotifer</name>
    <name type="synonym">Brachionus muelleri</name>
    <dbReference type="NCBI Taxonomy" id="10195"/>
    <lineage>
        <taxon>Eukaryota</taxon>
        <taxon>Metazoa</taxon>
        <taxon>Spiralia</taxon>
        <taxon>Gnathifera</taxon>
        <taxon>Rotifera</taxon>
        <taxon>Eurotatoria</taxon>
        <taxon>Monogononta</taxon>
        <taxon>Pseudotrocha</taxon>
        <taxon>Ploima</taxon>
        <taxon>Brachionidae</taxon>
        <taxon>Brachionus</taxon>
    </lineage>
</organism>
<dbReference type="AlphaFoldDB" id="A0A3M7R6W9"/>
<gene>
    <name evidence="2" type="ORF">BpHYR1_017972</name>
</gene>
<evidence type="ECO:0000313" key="2">
    <source>
        <dbReference type="EMBL" id="RNA19317.1"/>
    </source>
</evidence>
<sequence>MFNHSTGNNIGNYRNRNLLEIKLLHIILICNFNELSVFKIQMRFSKSSNNKTIIYCAIWLQIFMSDFNQQAQLLLHFLWIRIRKLFFWTVLWPASLHIVGRLTAFQLAGHFDLTVF</sequence>
<keyword evidence="1" id="KW-1133">Transmembrane helix</keyword>
<keyword evidence="1" id="KW-0812">Transmembrane</keyword>
<evidence type="ECO:0000313" key="3">
    <source>
        <dbReference type="Proteomes" id="UP000276133"/>
    </source>
</evidence>
<reference evidence="2 3" key="1">
    <citation type="journal article" date="2018" name="Sci. Rep.">
        <title>Genomic signatures of local adaptation to the degree of environmental predictability in rotifers.</title>
        <authorList>
            <person name="Franch-Gras L."/>
            <person name="Hahn C."/>
            <person name="Garcia-Roger E.M."/>
            <person name="Carmona M.J."/>
            <person name="Serra M."/>
            <person name="Gomez A."/>
        </authorList>
    </citation>
    <scope>NUCLEOTIDE SEQUENCE [LARGE SCALE GENOMIC DNA]</scope>
    <source>
        <strain evidence="2">HYR1</strain>
    </source>
</reference>
<keyword evidence="3" id="KW-1185">Reference proteome</keyword>
<accession>A0A3M7R6W9</accession>
<dbReference type="Proteomes" id="UP000276133">
    <property type="component" value="Unassembled WGS sequence"/>
</dbReference>